<dbReference type="EMBL" id="JBBPBM010000008">
    <property type="protein sequence ID" value="KAK8571692.1"/>
    <property type="molecule type" value="Genomic_DNA"/>
</dbReference>
<accession>A0ABR2F3W6</accession>
<gene>
    <name evidence="1" type="ORF">V6N12_027767</name>
</gene>
<dbReference type="Proteomes" id="UP001472677">
    <property type="component" value="Unassembled WGS sequence"/>
</dbReference>
<protein>
    <submittedName>
        <fullName evidence="1">Uncharacterized protein</fullName>
    </submittedName>
</protein>
<dbReference type="PROSITE" id="PS51257">
    <property type="entry name" value="PROKAR_LIPOPROTEIN"/>
    <property type="match status" value="1"/>
</dbReference>
<name>A0ABR2F3W6_9ROSI</name>
<keyword evidence="2" id="KW-1185">Reference proteome</keyword>
<comment type="caution">
    <text evidence="1">The sequence shown here is derived from an EMBL/GenBank/DDBJ whole genome shotgun (WGS) entry which is preliminary data.</text>
</comment>
<evidence type="ECO:0000313" key="1">
    <source>
        <dbReference type="EMBL" id="KAK8571692.1"/>
    </source>
</evidence>
<sequence>MPTEMKLQHVICCCSVAIVGVVSCISTAVAVEESVNPSGLRQTPLGMGCLFGLEWSWEGLKFEPELCLGWSLYSVHIEPKSWEPDRPYSEMDQAHVN</sequence>
<reference evidence="1 2" key="1">
    <citation type="journal article" date="2024" name="G3 (Bethesda)">
        <title>Genome assembly of Hibiscus sabdariffa L. provides insights into metabolisms of medicinal natural products.</title>
        <authorList>
            <person name="Kim T."/>
        </authorList>
    </citation>
    <scope>NUCLEOTIDE SEQUENCE [LARGE SCALE GENOMIC DNA]</scope>
    <source>
        <strain evidence="1">TK-2024</strain>
        <tissue evidence="1">Old leaves</tissue>
    </source>
</reference>
<organism evidence="1 2">
    <name type="scientific">Hibiscus sabdariffa</name>
    <name type="common">roselle</name>
    <dbReference type="NCBI Taxonomy" id="183260"/>
    <lineage>
        <taxon>Eukaryota</taxon>
        <taxon>Viridiplantae</taxon>
        <taxon>Streptophyta</taxon>
        <taxon>Embryophyta</taxon>
        <taxon>Tracheophyta</taxon>
        <taxon>Spermatophyta</taxon>
        <taxon>Magnoliopsida</taxon>
        <taxon>eudicotyledons</taxon>
        <taxon>Gunneridae</taxon>
        <taxon>Pentapetalae</taxon>
        <taxon>rosids</taxon>
        <taxon>malvids</taxon>
        <taxon>Malvales</taxon>
        <taxon>Malvaceae</taxon>
        <taxon>Malvoideae</taxon>
        <taxon>Hibiscus</taxon>
    </lineage>
</organism>
<evidence type="ECO:0000313" key="2">
    <source>
        <dbReference type="Proteomes" id="UP001472677"/>
    </source>
</evidence>
<proteinExistence type="predicted"/>